<dbReference type="Pfam" id="PF02089">
    <property type="entry name" value="Palm_thioest"/>
    <property type="match status" value="1"/>
</dbReference>
<dbReference type="Gene3D" id="3.40.50.1820">
    <property type="entry name" value="alpha/beta hydrolase"/>
    <property type="match status" value="1"/>
</dbReference>
<dbReference type="PANTHER" id="PTHR11440">
    <property type="entry name" value="LECITHIN-CHOLESTEROL ACYLTRANSFERASE-RELATED"/>
    <property type="match status" value="1"/>
</dbReference>
<evidence type="ECO:0000313" key="2">
    <source>
        <dbReference type="Proteomes" id="UP000253551"/>
    </source>
</evidence>
<dbReference type="SUPFAM" id="SSF53474">
    <property type="entry name" value="alpha/beta-Hydrolases"/>
    <property type="match status" value="1"/>
</dbReference>
<protein>
    <recommendedName>
        <fullName evidence="3">DUF676 domain-containing protein</fullName>
    </recommendedName>
</protein>
<name>A0A367KUK9_RHIST</name>
<accession>A0A367KUK9</accession>
<keyword evidence="2" id="KW-1185">Reference proteome</keyword>
<dbReference type="Proteomes" id="UP000253551">
    <property type="component" value="Unassembled WGS sequence"/>
</dbReference>
<reference evidence="1 2" key="1">
    <citation type="journal article" date="2018" name="G3 (Bethesda)">
        <title>Phylogenetic and Phylogenomic Definition of Rhizopus Species.</title>
        <authorList>
            <person name="Gryganskyi A.P."/>
            <person name="Golan J."/>
            <person name="Dolatabadi S."/>
            <person name="Mondo S."/>
            <person name="Robb S."/>
            <person name="Idnurm A."/>
            <person name="Muszewska A."/>
            <person name="Steczkiewicz K."/>
            <person name="Masonjones S."/>
            <person name="Liao H.L."/>
            <person name="Gajdeczka M.T."/>
            <person name="Anike F."/>
            <person name="Vuek A."/>
            <person name="Anishchenko I.M."/>
            <person name="Voigt K."/>
            <person name="de Hoog G.S."/>
            <person name="Smith M.E."/>
            <person name="Heitman J."/>
            <person name="Vilgalys R."/>
            <person name="Stajich J.E."/>
        </authorList>
    </citation>
    <scope>NUCLEOTIDE SEQUENCE [LARGE SCALE GENOMIC DNA]</scope>
    <source>
        <strain evidence="1 2">LSU 92-RS-03</strain>
    </source>
</reference>
<dbReference type="STRING" id="4846.A0A367KUK9"/>
<evidence type="ECO:0008006" key="3">
    <source>
        <dbReference type="Google" id="ProtNLM"/>
    </source>
</evidence>
<dbReference type="EMBL" id="PJQM01000278">
    <property type="protein sequence ID" value="RCI05886.1"/>
    <property type="molecule type" value="Genomic_DNA"/>
</dbReference>
<dbReference type="AlphaFoldDB" id="A0A367KUK9"/>
<proteinExistence type="predicted"/>
<dbReference type="InterPro" id="IPR029058">
    <property type="entry name" value="AB_hydrolase_fold"/>
</dbReference>
<evidence type="ECO:0000313" key="1">
    <source>
        <dbReference type="EMBL" id="RCI05886.1"/>
    </source>
</evidence>
<sequence length="372" mass="41803">MVLLNLTQLSQQIRNMLLKNLQLFSFKQKIVSKNKTSVLYPSRLKSQEIKFSANQIFSSNLNIPVTPHYVPPRAPVVLCHGLYGFDKIGPESLPSLQVQYWGGIEDALAKLGAQVIVTRVPSTGSIWQRAQTLHSILASIAEGNKVNFIAHSMGGLDCRYLISHIPNKNYDVQSLTTISTPHRGSPVMDWFRDNVGVGMALVNAAVNDKPLKITLQKHGLSEQQSSVLSWSLSDMAKLPRPILEPIIHRAIQLLDTAAYANLTTDYCKNQFNPSTPNHPQVDYYSYGANASFSPWSMLNMPSQWISDKEGKNDGLVSVESARWGKYIKTVDADHWDLNGQRWGYPRPFVNTSKFDTLDFYMEIATHLYQQGH</sequence>
<organism evidence="1 2">
    <name type="scientific">Rhizopus stolonifer</name>
    <name type="common">Rhizopus nigricans</name>
    <dbReference type="NCBI Taxonomy" id="4846"/>
    <lineage>
        <taxon>Eukaryota</taxon>
        <taxon>Fungi</taxon>
        <taxon>Fungi incertae sedis</taxon>
        <taxon>Mucoromycota</taxon>
        <taxon>Mucoromycotina</taxon>
        <taxon>Mucoromycetes</taxon>
        <taxon>Mucorales</taxon>
        <taxon>Mucorineae</taxon>
        <taxon>Rhizopodaceae</taxon>
        <taxon>Rhizopus</taxon>
    </lineage>
</organism>
<dbReference type="OrthoDB" id="5592486at2759"/>
<gene>
    <name evidence="1" type="ORF">CU098_007804</name>
</gene>
<comment type="caution">
    <text evidence="1">The sequence shown here is derived from an EMBL/GenBank/DDBJ whole genome shotgun (WGS) entry which is preliminary data.</text>
</comment>